<dbReference type="RefSeq" id="WP_008476594.1">
    <property type="nucleotide sequence ID" value="NZ_CAGS01000146.1"/>
</dbReference>
<proteinExistence type="predicted"/>
<sequence length="126" mass="13435">MNTVLRFLGVLVTVFAGIVASDPSNLDFTARDAVETVVLRFVVGVVGGLLIRSWWATAIVPIVFIVTYWIAREYTCPGCAGPTYDVGILGAIIYDFIGLIPMMLGTAPGAVTGRSLEKGLERPSAD</sequence>
<reference evidence="2 3" key="1">
    <citation type="journal article" date="2012" name="ISME J.">
        <title>Nitrification expanded: discovery, physiology and genomics of a nitrite-oxidizing bacterium from the phylum Chloroflexi.</title>
        <authorList>
            <person name="Sorokin D.Y."/>
            <person name="Lucker S."/>
            <person name="Vejmelkova D."/>
            <person name="Kostrikina N.A."/>
            <person name="Kleerebezem R."/>
            <person name="Rijpstra W.I."/>
            <person name="Damste J.S."/>
            <person name="Le Paslier D."/>
            <person name="Muyzer G."/>
            <person name="Wagner M."/>
            <person name="van Loosdrecht M.C."/>
            <person name="Daims H."/>
        </authorList>
    </citation>
    <scope>NUCLEOTIDE SEQUENCE [LARGE SCALE GENOMIC DNA]</scope>
    <source>
        <strain evidence="3">none</strain>
    </source>
</reference>
<protein>
    <submittedName>
        <fullName evidence="2">Uncharacterized protein</fullName>
    </submittedName>
</protein>
<feature type="transmembrane region" description="Helical" evidence="1">
    <location>
        <begin position="44"/>
        <end position="71"/>
    </location>
</feature>
<dbReference type="Proteomes" id="UP000004221">
    <property type="component" value="Unassembled WGS sequence"/>
</dbReference>
<name>I4EFH0_9BACT</name>
<evidence type="ECO:0000256" key="1">
    <source>
        <dbReference type="SAM" id="Phobius"/>
    </source>
</evidence>
<dbReference type="EMBL" id="CAGS01000146">
    <property type="protein sequence ID" value="CCF83432.1"/>
    <property type="molecule type" value="Genomic_DNA"/>
</dbReference>
<gene>
    <name evidence="2" type="ORF">NITHO_230003</name>
</gene>
<comment type="caution">
    <text evidence="2">The sequence shown here is derived from an EMBL/GenBank/DDBJ whole genome shotgun (WGS) entry which is preliminary data.</text>
</comment>
<dbReference type="AlphaFoldDB" id="I4EFH0"/>
<keyword evidence="1" id="KW-1133">Transmembrane helix</keyword>
<organism evidence="2 3">
    <name type="scientific">Nitrolancea hollandica Lb</name>
    <dbReference type="NCBI Taxonomy" id="1129897"/>
    <lineage>
        <taxon>Bacteria</taxon>
        <taxon>Pseudomonadati</taxon>
        <taxon>Thermomicrobiota</taxon>
        <taxon>Thermomicrobia</taxon>
        <taxon>Sphaerobacterales</taxon>
        <taxon>Sphaerobacterineae</taxon>
        <taxon>Sphaerobacteraceae</taxon>
        <taxon>Nitrolancea</taxon>
    </lineage>
</organism>
<accession>I4EFH0</accession>
<keyword evidence="1" id="KW-0812">Transmembrane</keyword>
<feature type="transmembrane region" description="Helical" evidence="1">
    <location>
        <begin position="83"/>
        <end position="104"/>
    </location>
</feature>
<evidence type="ECO:0000313" key="3">
    <source>
        <dbReference type="Proteomes" id="UP000004221"/>
    </source>
</evidence>
<keyword evidence="1" id="KW-0472">Membrane</keyword>
<keyword evidence="3" id="KW-1185">Reference proteome</keyword>
<evidence type="ECO:0000313" key="2">
    <source>
        <dbReference type="EMBL" id="CCF83432.1"/>
    </source>
</evidence>